<dbReference type="InterPro" id="IPR036864">
    <property type="entry name" value="Zn2-C6_fun-type_DNA-bd_sf"/>
</dbReference>
<dbReference type="PANTHER" id="PTHR47659:SF1">
    <property type="entry name" value="TRANSCRIPTION ACTIVATOR OF GLUCONEOGENESIS ERT1"/>
    <property type="match status" value="1"/>
</dbReference>
<comment type="subcellular location">
    <subcellularLocation>
        <location evidence="1">Nucleus</location>
    </subcellularLocation>
</comment>
<feature type="region of interest" description="Disordered" evidence="11">
    <location>
        <begin position="123"/>
        <end position="156"/>
    </location>
</feature>
<dbReference type="PROSITE" id="PS50048">
    <property type="entry name" value="ZN2_CY6_FUNGAL_2"/>
    <property type="match status" value="1"/>
</dbReference>
<keyword evidence="8" id="KW-0804">Transcription</keyword>
<gene>
    <name evidence="13" type="ORF">CTheo_539</name>
</gene>
<name>A0A5N5QW94_9AGAM</name>
<organism evidence="13 14">
    <name type="scientific">Ceratobasidium theobromae</name>
    <dbReference type="NCBI Taxonomy" id="1582974"/>
    <lineage>
        <taxon>Eukaryota</taxon>
        <taxon>Fungi</taxon>
        <taxon>Dikarya</taxon>
        <taxon>Basidiomycota</taxon>
        <taxon>Agaricomycotina</taxon>
        <taxon>Agaricomycetes</taxon>
        <taxon>Cantharellales</taxon>
        <taxon>Ceratobasidiaceae</taxon>
        <taxon>Ceratobasidium</taxon>
    </lineage>
</organism>
<keyword evidence="5" id="KW-0862">Zinc</keyword>
<keyword evidence="7" id="KW-0238">DNA-binding</keyword>
<dbReference type="GO" id="GO:0008270">
    <property type="term" value="F:zinc ion binding"/>
    <property type="evidence" value="ECO:0007669"/>
    <property type="project" value="InterPro"/>
</dbReference>
<dbReference type="InterPro" id="IPR056751">
    <property type="entry name" value="PAS_13"/>
</dbReference>
<evidence type="ECO:0000256" key="3">
    <source>
        <dbReference type="ARBA" id="ARBA00022432"/>
    </source>
</evidence>
<dbReference type="PANTHER" id="PTHR47659">
    <property type="entry name" value="ZN(II)2CYS6 TRANSCRIPTION FACTOR (EUROFUNG)-RELATED"/>
    <property type="match status" value="1"/>
</dbReference>
<feature type="region of interest" description="Disordered" evidence="11">
    <location>
        <begin position="199"/>
        <end position="229"/>
    </location>
</feature>
<dbReference type="AlphaFoldDB" id="A0A5N5QW94"/>
<evidence type="ECO:0000256" key="10">
    <source>
        <dbReference type="ARBA" id="ARBA00040903"/>
    </source>
</evidence>
<reference evidence="13 14" key="1">
    <citation type="journal article" date="2019" name="Fungal Biol. Biotechnol.">
        <title>Draft genome sequence of fastidious pathogen Ceratobasidium theobromae, which causes vascular-streak dieback in Theobroma cacao.</title>
        <authorList>
            <person name="Ali S.S."/>
            <person name="Asman A."/>
            <person name="Shao J."/>
            <person name="Firmansyah A.P."/>
            <person name="Susilo A.W."/>
            <person name="Rosmana A."/>
            <person name="McMahon P."/>
            <person name="Junaid M."/>
            <person name="Guest D."/>
            <person name="Kheng T.Y."/>
            <person name="Meinhardt L.W."/>
            <person name="Bailey B.A."/>
        </authorList>
    </citation>
    <scope>NUCLEOTIDE SEQUENCE [LARGE SCALE GENOMIC DNA]</scope>
    <source>
        <strain evidence="13 14">CT2</strain>
    </source>
</reference>
<evidence type="ECO:0000259" key="12">
    <source>
        <dbReference type="PROSITE" id="PS50048"/>
    </source>
</evidence>
<keyword evidence="4" id="KW-0479">Metal-binding</keyword>
<evidence type="ECO:0000256" key="8">
    <source>
        <dbReference type="ARBA" id="ARBA00023163"/>
    </source>
</evidence>
<dbReference type="GO" id="GO:0006094">
    <property type="term" value="P:gluconeogenesis"/>
    <property type="evidence" value="ECO:0007669"/>
    <property type="project" value="UniProtKB-KW"/>
</dbReference>
<evidence type="ECO:0000256" key="2">
    <source>
        <dbReference type="ARBA" id="ARBA00010855"/>
    </source>
</evidence>
<proteinExistence type="inferred from homology"/>
<evidence type="ECO:0000313" key="13">
    <source>
        <dbReference type="EMBL" id="KAB5596022.1"/>
    </source>
</evidence>
<dbReference type="SMART" id="SM00066">
    <property type="entry name" value="GAL4"/>
    <property type="match status" value="1"/>
</dbReference>
<feature type="domain" description="Zn(2)-C6 fungal-type" evidence="12">
    <location>
        <begin position="72"/>
        <end position="103"/>
    </location>
</feature>
<dbReference type="Gene3D" id="4.10.240.10">
    <property type="entry name" value="Zn(2)-C6 fungal-type DNA-binding domain"/>
    <property type="match status" value="1"/>
</dbReference>
<dbReference type="GO" id="GO:0000981">
    <property type="term" value="F:DNA-binding transcription factor activity, RNA polymerase II-specific"/>
    <property type="evidence" value="ECO:0007669"/>
    <property type="project" value="InterPro"/>
</dbReference>
<feature type="compositionally biased region" description="Low complexity" evidence="11">
    <location>
        <begin position="199"/>
        <end position="211"/>
    </location>
</feature>
<sequence>MMDVQPPLRPRPPTSDLTRFDSTHQAESSKKVPIAPQLAKRKRDVRPSAETSRAASPAQDTPAPKKKKANRACFHCQKAHLTCDDARPCMRCVKRGIGDNCTEGHRKKAKYLLDDEELEELKRTKERNSTEGQQPPNPPQIQVLNTGLTSTTDDTTSLLPGFSTPTDPLFNITFDPAYPFGSEAANLEYSILSAILNQQPDNSSNSNPSLDPAALTNPSPPVSNGVDGNSPAVIDPSEPWGGLPQTLGMHYAQAQSQLSLQGNGNVAPVTGVDPRSFVRTTESHPLPLNASNGMQRQGSQLALPSPPASEPSTGTGEIVRPRPTGHIGTSGTNWAYSDGVKKYDYTEGYHFLMSYLHDRHFDKNDILRVVRALAIVRPSLIALQMPLADEDEVFVERCLQRSLAELDKLISFSGTPTVVWRRTGEICLVGLEFTMLTEWSRKELLGKRTFIYEASHLYMADDALASDAQSTSLTPLLGKICRARIREQHSLGQFALRSAEAQRRPGALRILLLDQERFIRLTEFDHRTMVTFTIMPFLPLELHFDALDATWLTTRLTVWTRAGFTLEHTQRQSGSCLTLPALVHFFVPSALGNPLMADVFVLFK</sequence>
<comment type="similarity">
    <text evidence="2">Belongs to the ERT1/acuK family.</text>
</comment>
<evidence type="ECO:0000313" key="14">
    <source>
        <dbReference type="Proteomes" id="UP000383932"/>
    </source>
</evidence>
<dbReference type="GO" id="GO:0009267">
    <property type="term" value="P:cellular response to starvation"/>
    <property type="evidence" value="ECO:0007669"/>
    <property type="project" value="TreeGrafter"/>
</dbReference>
<protein>
    <recommendedName>
        <fullName evidence="10">Transcription activator of gluconeogenesis ERT1</fullName>
    </recommendedName>
</protein>
<comment type="caution">
    <text evidence="13">The sequence shown here is derived from an EMBL/GenBank/DDBJ whole genome shotgun (WGS) entry which is preliminary data.</text>
</comment>
<evidence type="ECO:0000256" key="5">
    <source>
        <dbReference type="ARBA" id="ARBA00022833"/>
    </source>
</evidence>
<keyword evidence="9" id="KW-0539">Nucleus</keyword>
<dbReference type="Proteomes" id="UP000383932">
    <property type="component" value="Unassembled WGS sequence"/>
</dbReference>
<evidence type="ECO:0000256" key="11">
    <source>
        <dbReference type="SAM" id="MobiDB-lite"/>
    </source>
</evidence>
<evidence type="ECO:0000256" key="7">
    <source>
        <dbReference type="ARBA" id="ARBA00023125"/>
    </source>
</evidence>
<feature type="compositionally biased region" description="Polar residues" evidence="11">
    <location>
        <begin position="289"/>
        <end position="298"/>
    </location>
</feature>
<accession>A0A5N5QW94</accession>
<feature type="region of interest" description="Disordered" evidence="11">
    <location>
        <begin position="1"/>
        <end position="66"/>
    </location>
</feature>
<evidence type="ECO:0000256" key="4">
    <source>
        <dbReference type="ARBA" id="ARBA00022723"/>
    </source>
</evidence>
<feature type="compositionally biased region" description="Polar residues" evidence="11">
    <location>
        <begin position="130"/>
        <end position="147"/>
    </location>
</feature>
<feature type="region of interest" description="Disordered" evidence="11">
    <location>
        <begin position="282"/>
        <end position="326"/>
    </location>
</feature>
<dbReference type="CDD" id="cd00067">
    <property type="entry name" value="GAL4"/>
    <property type="match status" value="1"/>
</dbReference>
<dbReference type="GO" id="GO:0000977">
    <property type="term" value="F:RNA polymerase II transcription regulatory region sequence-specific DNA binding"/>
    <property type="evidence" value="ECO:0007669"/>
    <property type="project" value="TreeGrafter"/>
</dbReference>
<dbReference type="EMBL" id="SSOP01000004">
    <property type="protein sequence ID" value="KAB5596022.1"/>
    <property type="molecule type" value="Genomic_DNA"/>
</dbReference>
<keyword evidence="14" id="KW-1185">Reference proteome</keyword>
<dbReference type="InterPro" id="IPR050335">
    <property type="entry name" value="ERT1_acuK_gluconeogen_tf"/>
</dbReference>
<dbReference type="Pfam" id="PF24990">
    <property type="entry name" value="PAS_13"/>
    <property type="match status" value="1"/>
</dbReference>
<dbReference type="OrthoDB" id="2538135at2759"/>
<evidence type="ECO:0000256" key="9">
    <source>
        <dbReference type="ARBA" id="ARBA00023242"/>
    </source>
</evidence>
<evidence type="ECO:0000256" key="1">
    <source>
        <dbReference type="ARBA" id="ARBA00004123"/>
    </source>
</evidence>
<keyword evidence="6" id="KW-0805">Transcription regulation</keyword>
<feature type="compositionally biased region" description="Basic and acidic residues" evidence="11">
    <location>
        <begin position="18"/>
        <end position="30"/>
    </location>
</feature>
<dbReference type="InterPro" id="IPR001138">
    <property type="entry name" value="Zn2Cys6_DnaBD"/>
</dbReference>
<dbReference type="SUPFAM" id="SSF57701">
    <property type="entry name" value="Zn2/Cys6 DNA-binding domain"/>
    <property type="match status" value="1"/>
</dbReference>
<dbReference type="GO" id="GO:0005634">
    <property type="term" value="C:nucleus"/>
    <property type="evidence" value="ECO:0007669"/>
    <property type="project" value="UniProtKB-SubCell"/>
</dbReference>
<evidence type="ECO:0000256" key="6">
    <source>
        <dbReference type="ARBA" id="ARBA00023015"/>
    </source>
</evidence>
<keyword evidence="3" id="KW-0312">Gluconeogenesis</keyword>